<dbReference type="OrthoDB" id="9780147at2"/>
<gene>
    <name evidence="8" type="ORF">EV659_102281</name>
</gene>
<keyword evidence="5" id="KW-0676">Redox-active center</keyword>
<dbReference type="EMBL" id="SLXO01000002">
    <property type="protein sequence ID" value="TCP37873.1"/>
    <property type="molecule type" value="Genomic_DNA"/>
</dbReference>
<feature type="domain" description="Copper resistance protein ScsC N-terminal" evidence="7">
    <location>
        <begin position="38"/>
        <end position="70"/>
    </location>
</feature>
<evidence type="ECO:0000256" key="3">
    <source>
        <dbReference type="ARBA" id="ARBA00023002"/>
    </source>
</evidence>
<keyword evidence="4" id="KW-1015">Disulfide bond</keyword>
<dbReference type="PANTHER" id="PTHR13887:SF14">
    <property type="entry name" value="DISULFIDE BOND FORMATION PROTEIN D"/>
    <property type="match status" value="1"/>
</dbReference>
<dbReference type="PANTHER" id="PTHR13887">
    <property type="entry name" value="GLUTATHIONE S-TRANSFERASE KAPPA"/>
    <property type="match status" value="1"/>
</dbReference>
<dbReference type="Pfam" id="PF18312">
    <property type="entry name" value="ScsC_N"/>
    <property type="match status" value="1"/>
</dbReference>
<dbReference type="Gene3D" id="3.40.30.10">
    <property type="entry name" value="Glutaredoxin"/>
    <property type="match status" value="1"/>
</dbReference>
<dbReference type="SUPFAM" id="SSF52833">
    <property type="entry name" value="Thioredoxin-like"/>
    <property type="match status" value="1"/>
</dbReference>
<evidence type="ECO:0000259" key="7">
    <source>
        <dbReference type="Pfam" id="PF18312"/>
    </source>
</evidence>
<evidence type="ECO:0000259" key="6">
    <source>
        <dbReference type="Pfam" id="PF13462"/>
    </source>
</evidence>
<dbReference type="InterPro" id="IPR041205">
    <property type="entry name" value="ScsC_N"/>
</dbReference>
<dbReference type="InterPro" id="IPR012336">
    <property type="entry name" value="Thioredoxin-like_fold"/>
</dbReference>
<dbReference type="GO" id="GO:0016853">
    <property type="term" value="F:isomerase activity"/>
    <property type="evidence" value="ECO:0007669"/>
    <property type="project" value="UniProtKB-KW"/>
</dbReference>
<feature type="domain" description="Thioredoxin-like fold" evidence="6">
    <location>
        <begin position="94"/>
        <end position="254"/>
    </location>
</feature>
<evidence type="ECO:0000256" key="4">
    <source>
        <dbReference type="ARBA" id="ARBA00023157"/>
    </source>
</evidence>
<keyword evidence="3" id="KW-0560">Oxidoreductase</keyword>
<comment type="caution">
    <text evidence="8">The sequence shown here is derived from an EMBL/GenBank/DDBJ whole genome shotgun (WGS) entry which is preliminary data.</text>
</comment>
<dbReference type="Proteomes" id="UP000295399">
    <property type="component" value="Unassembled WGS sequence"/>
</dbReference>
<evidence type="ECO:0000256" key="5">
    <source>
        <dbReference type="ARBA" id="ARBA00023284"/>
    </source>
</evidence>
<dbReference type="Pfam" id="PF13462">
    <property type="entry name" value="Thioredoxin_4"/>
    <property type="match status" value="1"/>
</dbReference>
<protein>
    <submittedName>
        <fullName evidence="8">Protein-disulfide isomerase</fullName>
    </submittedName>
</protein>
<keyword evidence="2" id="KW-0732">Signal</keyword>
<evidence type="ECO:0000313" key="9">
    <source>
        <dbReference type="Proteomes" id="UP000295399"/>
    </source>
</evidence>
<reference evidence="8 9" key="1">
    <citation type="submission" date="2019-03" db="EMBL/GenBank/DDBJ databases">
        <title>Genomic Encyclopedia of Type Strains, Phase IV (KMG-IV): sequencing the most valuable type-strain genomes for metagenomic binning, comparative biology and taxonomic classification.</title>
        <authorList>
            <person name="Goeker M."/>
        </authorList>
    </citation>
    <scope>NUCLEOTIDE SEQUENCE [LARGE SCALE GENOMIC DNA]</scope>
    <source>
        <strain evidence="8 9">DSM 2132</strain>
    </source>
</reference>
<proteinExistence type="inferred from homology"/>
<accession>A0A4R2PQ10</accession>
<dbReference type="InParanoid" id="A0A4R2PQ10"/>
<evidence type="ECO:0000256" key="2">
    <source>
        <dbReference type="ARBA" id="ARBA00022729"/>
    </source>
</evidence>
<evidence type="ECO:0000313" key="8">
    <source>
        <dbReference type="EMBL" id="TCP37873.1"/>
    </source>
</evidence>
<evidence type="ECO:0000256" key="1">
    <source>
        <dbReference type="ARBA" id="ARBA00005791"/>
    </source>
</evidence>
<dbReference type="InterPro" id="IPR036249">
    <property type="entry name" value="Thioredoxin-like_sf"/>
</dbReference>
<organism evidence="8 9">
    <name type="scientific">Rhodothalassium salexigens DSM 2132</name>
    <dbReference type="NCBI Taxonomy" id="1188247"/>
    <lineage>
        <taxon>Bacteria</taxon>
        <taxon>Pseudomonadati</taxon>
        <taxon>Pseudomonadota</taxon>
        <taxon>Alphaproteobacteria</taxon>
        <taxon>Rhodothalassiales</taxon>
        <taxon>Rhodothalassiaceae</taxon>
        <taxon>Rhodothalassium</taxon>
    </lineage>
</organism>
<dbReference type="GO" id="GO:0016491">
    <property type="term" value="F:oxidoreductase activity"/>
    <property type="evidence" value="ECO:0007669"/>
    <property type="project" value="UniProtKB-KW"/>
</dbReference>
<keyword evidence="8" id="KW-0413">Isomerase</keyword>
<keyword evidence="9" id="KW-1185">Reference proteome</keyword>
<sequence length="260" mass="28580">MTTRFLSLGLAVIALATALTALILPRGGSDDAAVSTAERAAMEQVVEAYILDNPDIIPRALQRWQYQQQQREQDDLAQKADQVFDQLASDPRAPSAGPENAPVTIVEYFDYRCQYCRVAYKYTSEIMASRDDVRYIFKLFPVLDREDDDPALSRRAAIYAMAAEETGRFAAYHDAMMTRSGRLTPERLDDLAQAAGLAPETLAAARQDAELAAYVDGVMEEARLMGIRATPTFLINGQVVQGAGGPERILDAIERAKNAG</sequence>
<dbReference type="AlphaFoldDB" id="A0A4R2PQ10"/>
<dbReference type="RefSeq" id="WP_132707529.1">
    <property type="nucleotide sequence ID" value="NZ_JACIGF010000002.1"/>
</dbReference>
<comment type="similarity">
    <text evidence="1">Belongs to the thioredoxin family. DsbA subfamily.</text>
</comment>
<name>A0A4R2PQ10_RHOSA</name>